<evidence type="ECO:0000256" key="1">
    <source>
        <dbReference type="ARBA" id="ARBA00004141"/>
    </source>
</evidence>
<gene>
    <name evidence="10" type="ORF">IWQ60_007536</name>
</gene>
<dbReference type="AlphaFoldDB" id="A0A9W8A4X9"/>
<keyword evidence="11" id="KW-1185">Reference proteome</keyword>
<dbReference type="EMBL" id="JANBPT010000509">
    <property type="protein sequence ID" value="KAJ1918314.1"/>
    <property type="molecule type" value="Genomic_DNA"/>
</dbReference>
<evidence type="ECO:0000256" key="8">
    <source>
        <dbReference type="SAM" id="SignalP"/>
    </source>
</evidence>
<keyword evidence="3 7" id="KW-0812">Transmembrane</keyword>
<feature type="domain" description="TM7S3/TM198-like" evidence="9">
    <location>
        <begin position="59"/>
        <end position="255"/>
    </location>
</feature>
<feature type="transmembrane region" description="Helical" evidence="7">
    <location>
        <begin position="79"/>
        <end position="98"/>
    </location>
</feature>
<name>A0A9W8A4X9_9FUNG</name>
<protein>
    <recommendedName>
        <fullName evidence="6">Transmembrane protein 198</fullName>
    </recommendedName>
</protein>
<keyword evidence="4 7" id="KW-1133">Transmembrane helix</keyword>
<feature type="signal peptide" evidence="8">
    <location>
        <begin position="1"/>
        <end position="27"/>
    </location>
</feature>
<dbReference type="GO" id="GO:0005886">
    <property type="term" value="C:plasma membrane"/>
    <property type="evidence" value="ECO:0007669"/>
    <property type="project" value="TreeGrafter"/>
</dbReference>
<dbReference type="PANTHER" id="PTHR31247">
    <property type="entry name" value="TRANSMEMBRANE PROTEIN 198 FAMILY MEMBER"/>
    <property type="match status" value="1"/>
</dbReference>
<dbReference type="OrthoDB" id="102260at2759"/>
<evidence type="ECO:0000256" key="5">
    <source>
        <dbReference type="ARBA" id="ARBA00023136"/>
    </source>
</evidence>
<comment type="subcellular location">
    <subcellularLocation>
        <location evidence="1">Membrane</location>
        <topology evidence="1">Multi-pass membrane protein</topology>
    </subcellularLocation>
</comment>
<accession>A0A9W8A4X9</accession>
<sequence>MSRWPLGPLRLWLCLAYILGIASTIYADPLPGRPIAHARDSTTQAEVSNKIGTIQIVIGIILLIFGLMFAFLGNRLFRVAMFASGFVYLGLGILLLCIRIKPPGDSTGRIIGYLVVAIVLGVVGGFLFASVWWLGLAGVGSLGGIGLAVLILSFKHGGLIPSPVGRGLFVAGLAVAMVLLIFFVEKYVVIISTAFFGALATFVGLDCFVKTGFRFILYLVLTAKEERALYETNSKVYGMIGGLLALFVVGSVCQFFLYREPIGIREYNMNWFRRKPREEKNLTEPEPFPA</sequence>
<feature type="transmembrane region" description="Helical" evidence="7">
    <location>
        <begin position="136"/>
        <end position="154"/>
    </location>
</feature>
<dbReference type="PANTHER" id="PTHR31247:SF5">
    <property type="entry name" value="DUF4203 DOMAIN-CONTAINING PROTEIN"/>
    <property type="match status" value="1"/>
</dbReference>
<feature type="transmembrane region" description="Helical" evidence="7">
    <location>
        <begin position="236"/>
        <end position="258"/>
    </location>
</feature>
<comment type="similarity">
    <text evidence="2">Belongs to the TMEM198 family.</text>
</comment>
<feature type="transmembrane region" description="Helical" evidence="7">
    <location>
        <begin position="196"/>
        <end position="216"/>
    </location>
</feature>
<evidence type="ECO:0000256" key="4">
    <source>
        <dbReference type="ARBA" id="ARBA00022989"/>
    </source>
</evidence>
<dbReference type="InterPro" id="IPR040236">
    <property type="entry name" value="TMEM198"/>
</dbReference>
<keyword evidence="8" id="KW-0732">Signal</keyword>
<reference evidence="10" key="1">
    <citation type="submission" date="2022-07" db="EMBL/GenBank/DDBJ databases">
        <title>Phylogenomic reconstructions and comparative analyses of Kickxellomycotina fungi.</title>
        <authorList>
            <person name="Reynolds N.K."/>
            <person name="Stajich J.E."/>
            <person name="Barry K."/>
            <person name="Grigoriev I.V."/>
            <person name="Crous P."/>
            <person name="Smith M.E."/>
        </authorList>
    </citation>
    <scope>NUCLEOTIDE SEQUENCE</scope>
    <source>
        <strain evidence="10">RSA 861</strain>
    </source>
</reference>
<keyword evidence="5 7" id="KW-0472">Membrane</keyword>
<feature type="transmembrane region" description="Helical" evidence="7">
    <location>
        <begin position="166"/>
        <end position="184"/>
    </location>
</feature>
<evidence type="ECO:0000256" key="3">
    <source>
        <dbReference type="ARBA" id="ARBA00022692"/>
    </source>
</evidence>
<evidence type="ECO:0000256" key="7">
    <source>
        <dbReference type="SAM" id="Phobius"/>
    </source>
</evidence>
<dbReference type="Pfam" id="PF13886">
    <property type="entry name" value="TM7S3_TM198"/>
    <property type="match status" value="1"/>
</dbReference>
<dbReference type="InterPro" id="IPR025256">
    <property type="entry name" value="TM7S3/TM198-like_dom"/>
</dbReference>
<evidence type="ECO:0000313" key="11">
    <source>
        <dbReference type="Proteomes" id="UP001150569"/>
    </source>
</evidence>
<evidence type="ECO:0000256" key="6">
    <source>
        <dbReference type="ARBA" id="ARBA00049737"/>
    </source>
</evidence>
<feature type="chain" id="PRO_5040899442" description="Transmembrane protein 198" evidence="8">
    <location>
        <begin position="28"/>
        <end position="290"/>
    </location>
</feature>
<evidence type="ECO:0000313" key="10">
    <source>
        <dbReference type="EMBL" id="KAJ1918314.1"/>
    </source>
</evidence>
<dbReference type="Proteomes" id="UP001150569">
    <property type="component" value="Unassembled WGS sequence"/>
</dbReference>
<feature type="transmembrane region" description="Helical" evidence="7">
    <location>
        <begin position="51"/>
        <end position="72"/>
    </location>
</feature>
<feature type="transmembrane region" description="Helical" evidence="7">
    <location>
        <begin position="110"/>
        <end position="129"/>
    </location>
</feature>
<evidence type="ECO:0000259" key="9">
    <source>
        <dbReference type="Pfam" id="PF13886"/>
    </source>
</evidence>
<proteinExistence type="inferred from homology"/>
<comment type="caution">
    <text evidence="10">The sequence shown here is derived from an EMBL/GenBank/DDBJ whole genome shotgun (WGS) entry which is preliminary data.</text>
</comment>
<organism evidence="10 11">
    <name type="scientific">Tieghemiomyces parasiticus</name>
    <dbReference type="NCBI Taxonomy" id="78921"/>
    <lineage>
        <taxon>Eukaryota</taxon>
        <taxon>Fungi</taxon>
        <taxon>Fungi incertae sedis</taxon>
        <taxon>Zoopagomycota</taxon>
        <taxon>Kickxellomycotina</taxon>
        <taxon>Dimargaritomycetes</taxon>
        <taxon>Dimargaritales</taxon>
        <taxon>Dimargaritaceae</taxon>
        <taxon>Tieghemiomyces</taxon>
    </lineage>
</organism>
<evidence type="ECO:0000256" key="2">
    <source>
        <dbReference type="ARBA" id="ARBA00006244"/>
    </source>
</evidence>